<dbReference type="GO" id="GO:0005739">
    <property type="term" value="C:mitochondrion"/>
    <property type="evidence" value="ECO:0007669"/>
    <property type="project" value="InterPro"/>
</dbReference>
<protein>
    <submittedName>
        <fullName evidence="2">Uncharacterized protein</fullName>
    </submittedName>
</protein>
<reference evidence="2" key="1">
    <citation type="submission" date="2021-02" db="EMBL/GenBank/DDBJ databases">
        <authorList>
            <person name="Nowell W R."/>
        </authorList>
    </citation>
    <scope>NUCLEOTIDE SEQUENCE</scope>
</reference>
<gene>
    <name evidence="2" type="ORF">XAT740_LOCUS8843</name>
</gene>
<proteinExistence type="predicted"/>
<dbReference type="GO" id="GO:0007005">
    <property type="term" value="P:mitochondrion organization"/>
    <property type="evidence" value="ECO:0007669"/>
    <property type="project" value="TreeGrafter"/>
</dbReference>
<feature type="compositionally biased region" description="Polar residues" evidence="1">
    <location>
        <begin position="354"/>
        <end position="368"/>
    </location>
</feature>
<organism evidence="2 3">
    <name type="scientific">Adineta ricciae</name>
    <name type="common">Rotifer</name>
    <dbReference type="NCBI Taxonomy" id="249248"/>
    <lineage>
        <taxon>Eukaryota</taxon>
        <taxon>Metazoa</taxon>
        <taxon>Spiralia</taxon>
        <taxon>Gnathifera</taxon>
        <taxon>Rotifera</taxon>
        <taxon>Eurotatoria</taxon>
        <taxon>Bdelloidea</taxon>
        <taxon>Adinetida</taxon>
        <taxon>Adinetidae</taxon>
        <taxon>Adineta</taxon>
    </lineage>
</organism>
<evidence type="ECO:0000313" key="2">
    <source>
        <dbReference type="EMBL" id="CAF0917140.1"/>
    </source>
</evidence>
<dbReference type="AlphaFoldDB" id="A0A814AQX9"/>
<evidence type="ECO:0000313" key="3">
    <source>
        <dbReference type="Proteomes" id="UP000663828"/>
    </source>
</evidence>
<keyword evidence="3" id="KW-1185">Reference proteome</keyword>
<dbReference type="Proteomes" id="UP000663828">
    <property type="component" value="Unassembled WGS sequence"/>
</dbReference>
<evidence type="ECO:0000256" key="1">
    <source>
        <dbReference type="SAM" id="MobiDB-lite"/>
    </source>
</evidence>
<dbReference type="GO" id="GO:0003723">
    <property type="term" value="F:RNA binding"/>
    <property type="evidence" value="ECO:0007669"/>
    <property type="project" value="TreeGrafter"/>
</dbReference>
<dbReference type="EMBL" id="CAJNOR010000446">
    <property type="protein sequence ID" value="CAF0917140.1"/>
    <property type="molecule type" value="Genomic_DNA"/>
</dbReference>
<sequence>MAHLIRTVSVVNRSFRMGLSVQIRTVFSSSGIGIDSFKLAREQYVSRHAPSLDSFKKRFIDSVNSSNGQIFTEDLRNMIMAASNDQEIAAVIKALRKYNTSKLKFTEFHFGSPIMRLLYVHDKPDLAMQLFMDESLKQIFQDSGSALILLNKLIEDKRYDDAIKVFEYGCQRGFSTSSGRTYPSDVVLLTIEALYRQNSKESLTKAKEIITKVMERDADINPRTAAMIALLAIQQGEAAFALEIIGAIRVQNLTTIQNIRAICYAELGRIEEAINVVHLLADQPPVENDRRRVFPLVLQHIQKAVDKTKDSDLKSRFEDLSKFVSTNNRLSLTDLIDFIDEPINRRGAILHNRQGVQQARSSGFQRSTGFRGRLN</sequence>
<dbReference type="PANTHER" id="PTHR14700">
    <property type="entry name" value="PENTATRICOPEPTIDE REPEAT-CONTAINING PROTEIN 2, MITOCHONDRIAL"/>
    <property type="match status" value="1"/>
</dbReference>
<feature type="region of interest" description="Disordered" evidence="1">
    <location>
        <begin position="354"/>
        <end position="375"/>
    </location>
</feature>
<accession>A0A814AQX9</accession>
<name>A0A814AQX9_ADIRI</name>
<dbReference type="PANTHER" id="PTHR14700:SF0">
    <property type="entry name" value="PENTATRICOPEPTIDE REPEAT-CONTAINING PROTEIN 2, MITOCHONDRIAL"/>
    <property type="match status" value="1"/>
</dbReference>
<comment type="caution">
    <text evidence="2">The sequence shown here is derived from an EMBL/GenBank/DDBJ whole genome shotgun (WGS) entry which is preliminary data.</text>
</comment>
<dbReference type="InterPro" id="IPR034629">
    <property type="entry name" value="PTCD2"/>
</dbReference>
<dbReference type="GO" id="GO:0050684">
    <property type="term" value="P:regulation of mRNA processing"/>
    <property type="evidence" value="ECO:0007669"/>
    <property type="project" value="InterPro"/>
</dbReference>